<keyword evidence="3" id="KW-1003">Cell membrane</keyword>
<evidence type="ECO:0000256" key="10">
    <source>
        <dbReference type="SAM" id="Phobius"/>
    </source>
</evidence>
<keyword evidence="7 10" id="KW-0472">Membrane</keyword>
<evidence type="ECO:0000256" key="7">
    <source>
        <dbReference type="ARBA" id="ARBA00023136"/>
    </source>
</evidence>
<evidence type="ECO:0000256" key="5">
    <source>
        <dbReference type="ARBA" id="ARBA00022692"/>
    </source>
</evidence>
<dbReference type="OMA" id="AQSANWF"/>
<gene>
    <name evidence="12" type="ORF">HPB51_018044</name>
</gene>
<feature type="transmembrane region" description="Helical" evidence="10">
    <location>
        <begin position="83"/>
        <end position="104"/>
    </location>
</feature>
<keyword evidence="13" id="KW-1185">Reference proteome</keyword>
<dbReference type="PANTHER" id="PTHR48021">
    <property type="match status" value="1"/>
</dbReference>
<dbReference type="InterPro" id="IPR036259">
    <property type="entry name" value="MFS_trans_sf"/>
</dbReference>
<feature type="transmembrane region" description="Helical" evidence="10">
    <location>
        <begin position="350"/>
        <end position="368"/>
    </location>
</feature>
<evidence type="ECO:0000259" key="11">
    <source>
        <dbReference type="PROSITE" id="PS50850"/>
    </source>
</evidence>
<name>A0A9J6DPI4_RHIMP</name>
<organism evidence="12 13">
    <name type="scientific">Rhipicephalus microplus</name>
    <name type="common">Cattle tick</name>
    <name type="synonym">Boophilus microplus</name>
    <dbReference type="NCBI Taxonomy" id="6941"/>
    <lineage>
        <taxon>Eukaryota</taxon>
        <taxon>Metazoa</taxon>
        <taxon>Ecdysozoa</taxon>
        <taxon>Arthropoda</taxon>
        <taxon>Chelicerata</taxon>
        <taxon>Arachnida</taxon>
        <taxon>Acari</taxon>
        <taxon>Parasitiformes</taxon>
        <taxon>Ixodida</taxon>
        <taxon>Ixodoidea</taxon>
        <taxon>Ixodidae</taxon>
        <taxon>Rhipicephalinae</taxon>
        <taxon>Rhipicephalus</taxon>
        <taxon>Boophilus</taxon>
    </lineage>
</organism>
<dbReference type="EMBL" id="JABSTU010000008">
    <property type="protein sequence ID" value="KAH8023825.1"/>
    <property type="molecule type" value="Genomic_DNA"/>
</dbReference>
<dbReference type="InterPro" id="IPR020846">
    <property type="entry name" value="MFS_dom"/>
</dbReference>
<feature type="transmembrane region" description="Helical" evidence="10">
    <location>
        <begin position="137"/>
        <end position="157"/>
    </location>
</feature>
<dbReference type="InterPro" id="IPR005829">
    <property type="entry name" value="Sugar_transporter_CS"/>
</dbReference>
<feature type="transmembrane region" description="Helical" evidence="10">
    <location>
        <begin position="9"/>
        <end position="32"/>
    </location>
</feature>
<protein>
    <recommendedName>
        <fullName evidence="11">Major facilitator superfamily (MFS) profile domain-containing protein</fullName>
    </recommendedName>
</protein>
<comment type="caution">
    <text evidence="12">The sequence shown here is derived from an EMBL/GenBank/DDBJ whole genome shotgun (WGS) entry which is preliminary data.</text>
</comment>
<keyword evidence="4" id="KW-0762">Sugar transport</keyword>
<evidence type="ECO:0000256" key="8">
    <source>
        <dbReference type="RuleBase" id="RU003346"/>
    </source>
</evidence>
<dbReference type="Proteomes" id="UP000821866">
    <property type="component" value="Chromosome 6"/>
</dbReference>
<comment type="subcellular location">
    <subcellularLocation>
        <location evidence="1">Cell membrane</location>
        <topology evidence="1">Multi-pass membrane protein</topology>
    </subcellularLocation>
</comment>
<evidence type="ECO:0000256" key="3">
    <source>
        <dbReference type="ARBA" id="ARBA00022475"/>
    </source>
</evidence>
<proteinExistence type="inferred from homology"/>
<feature type="transmembrane region" description="Helical" evidence="10">
    <location>
        <begin position="52"/>
        <end position="71"/>
    </location>
</feature>
<sequence length="497" mass="53677">MQPTFKLSAFYYVAGSASLASVAMGSVTGYSAPALASMAAQGVHMTRSQETWFGSVLAVGALVGSLVSGFLIERFGCVRPIQLSSLGFVGGCLCIALCNASLPWMFVGRVLTGFCCGLVSLAVPVFVADISPANVRGLLGSGVQLAMTLGVLAVFVSGKWLDWLALALLCTVCPVLMAVAMAFAVESPRWLLAHGQRNKALDALRFLYGPKVCAEVECLAIEASILRQPTAIGDLLQRSFSVPLAYTLLLMFFQQFCGINVITFYAVKIFESSGSNISATDCTIMLGVVQVVASLAASLLIDRAGRRCLMLVSSLFVAASLTLLGCFFYYKDMDNGEFCHRYRYVPLASLTTYIAAFCLGIGPVPWVVMGEILSPRARGFSTGVSTAFCFFCEFLITKEFQDLVHLFNFSGLFWMFALVTVLQVIFIYTCIPETKGKSLEDISQIFESLQEIGSSSTQLHPVPTKPSPRASKGREGSWSAKVMRACTYISVVIQRLI</sequence>
<feature type="transmembrane region" description="Helical" evidence="10">
    <location>
        <begin position="277"/>
        <end position="301"/>
    </location>
</feature>
<feature type="transmembrane region" description="Helical" evidence="10">
    <location>
        <begin position="244"/>
        <end position="265"/>
    </location>
</feature>
<dbReference type="GO" id="GO:0005886">
    <property type="term" value="C:plasma membrane"/>
    <property type="evidence" value="ECO:0007669"/>
    <property type="project" value="UniProtKB-SubCell"/>
</dbReference>
<feature type="domain" description="Major facilitator superfamily (MFS) profile" evidence="11">
    <location>
        <begin position="9"/>
        <end position="435"/>
    </location>
</feature>
<feature type="transmembrane region" description="Helical" evidence="10">
    <location>
        <begin position="380"/>
        <end position="397"/>
    </location>
</feature>
<dbReference type="Pfam" id="PF00083">
    <property type="entry name" value="Sugar_tr"/>
    <property type="match status" value="1"/>
</dbReference>
<accession>A0A9J6DPI4</accession>
<feature type="transmembrane region" description="Helical" evidence="10">
    <location>
        <begin position="110"/>
        <end position="130"/>
    </location>
</feature>
<dbReference type="FunFam" id="1.20.1250.20:FF:000218">
    <property type="entry name" value="facilitated trehalose transporter Tret1"/>
    <property type="match status" value="1"/>
</dbReference>
<keyword evidence="5 10" id="KW-0812">Transmembrane</keyword>
<evidence type="ECO:0000313" key="12">
    <source>
        <dbReference type="EMBL" id="KAH8023825.1"/>
    </source>
</evidence>
<dbReference type="InterPro" id="IPR005828">
    <property type="entry name" value="MFS_sugar_transport-like"/>
</dbReference>
<reference evidence="12" key="1">
    <citation type="journal article" date="2020" name="Cell">
        <title>Large-Scale Comparative Analyses of Tick Genomes Elucidate Their Genetic Diversity and Vector Capacities.</title>
        <authorList>
            <consortium name="Tick Genome and Microbiome Consortium (TIGMIC)"/>
            <person name="Jia N."/>
            <person name="Wang J."/>
            <person name="Shi W."/>
            <person name="Du L."/>
            <person name="Sun Y."/>
            <person name="Zhan W."/>
            <person name="Jiang J.F."/>
            <person name="Wang Q."/>
            <person name="Zhang B."/>
            <person name="Ji P."/>
            <person name="Bell-Sakyi L."/>
            <person name="Cui X.M."/>
            <person name="Yuan T.T."/>
            <person name="Jiang B.G."/>
            <person name="Yang W.F."/>
            <person name="Lam T.T."/>
            <person name="Chang Q.C."/>
            <person name="Ding S.J."/>
            <person name="Wang X.J."/>
            <person name="Zhu J.G."/>
            <person name="Ruan X.D."/>
            <person name="Zhao L."/>
            <person name="Wei J.T."/>
            <person name="Ye R.Z."/>
            <person name="Que T.C."/>
            <person name="Du C.H."/>
            <person name="Zhou Y.H."/>
            <person name="Cheng J.X."/>
            <person name="Dai P.F."/>
            <person name="Guo W.B."/>
            <person name="Han X.H."/>
            <person name="Huang E.J."/>
            <person name="Li L.F."/>
            <person name="Wei W."/>
            <person name="Gao Y.C."/>
            <person name="Liu J.Z."/>
            <person name="Shao H.Z."/>
            <person name="Wang X."/>
            <person name="Wang C.C."/>
            <person name="Yang T.C."/>
            <person name="Huo Q.B."/>
            <person name="Li W."/>
            <person name="Chen H.Y."/>
            <person name="Chen S.E."/>
            <person name="Zhou L.G."/>
            <person name="Ni X.B."/>
            <person name="Tian J.H."/>
            <person name="Sheng Y."/>
            <person name="Liu T."/>
            <person name="Pan Y.S."/>
            <person name="Xia L.Y."/>
            <person name="Li J."/>
            <person name="Zhao F."/>
            <person name="Cao W.C."/>
        </authorList>
    </citation>
    <scope>NUCLEOTIDE SEQUENCE</scope>
    <source>
        <strain evidence="12">Rmic-2018</strain>
    </source>
</reference>
<dbReference type="Gene3D" id="1.20.1250.20">
    <property type="entry name" value="MFS general substrate transporter like domains"/>
    <property type="match status" value="1"/>
</dbReference>
<evidence type="ECO:0000256" key="6">
    <source>
        <dbReference type="ARBA" id="ARBA00022989"/>
    </source>
</evidence>
<comment type="similarity">
    <text evidence="8">Belongs to the major facilitator superfamily. Sugar transporter (TC 2.A.1.1) family.</text>
</comment>
<evidence type="ECO:0000256" key="2">
    <source>
        <dbReference type="ARBA" id="ARBA00022448"/>
    </source>
</evidence>
<dbReference type="PANTHER" id="PTHR48021:SF1">
    <property type="entry name" value="GH07001P-RELATED"/>
    <property type="match status" value="1"/>
</dbReference>
<dbReference type="PROSITE" id="PS50850">
    <property type="entry name" value="MFS"/>
    <property type="match status" value="1"/>
</dbReference>
<keyword evidence="6 10" id="KW-1133">Transmembrane helix</keyword>
<evidence type="ECO:0000256" key="4">
    <source>
        <dbReference type="ARBA" id="ARBA00022597"/>
    </source>
</evidence>
<feature type="region of interest" description="Disordered" evidence="9">
    <location>
        <begin position="456"/>
        <end position="476"/>
    </location>
</feature>
<reference evidence="12" key="2">
    <citation type="submission" date="2021-09" db="EMBL/GenBank/DDBJ databases">
        <authorList>
            <person name="Jia N."/>
            <person name="Wang J."/>
            <person name="Shi W."/>
            <person name="Du L."/>
            <person name="Sun Y."/>
            <person name="Zhan W."/>
            <person name="Jiang J."/>
            <person name="Wang Q."/>
            <person name="Zhang B."/>
            <person name="Ji P."/>
            <person name="Sakyi L.B."/>
            <person name="Cui X."/>
            <person name="Yuan T."/>
            <person name="Jiang B."/>
            <person name="Yang W."/>
            <person name="Lam T.T.-Y."/>
            <person name="Chang Q."/>
            <person name="Ding S."/>
            <person name="Wang X."/>
            <person name="Zhu J."/>
            <person name="Ruan X."/>
            <person name="Zhao L."/>
            <person name="Wei J."/>
            <person name="Que T."/>
            <person name="Du C."/>
            <person name="Cheng J."/>
            <person name="Dai P."/>
            <person name="Han X."/>
            <person name="Huang E."/>
            <person name="Gao Y."/>
            <person name="Liu J."/>
            <person name="Shao H."/>
            <person name="Ye R."/>
            <person name="Li L."/>
            <person name="Wei W."/>
            <person name="Wang X."/>
            <person name="Wang C."/>
            <person name="Huo Q."/>
            <person name="Li W."/>
            <person name="Guo W."/>
            <person name="Chen H."/>
            <person name="Chen S."/>
            <person name="Zhou L."/>
            <person name="Zhou L."/>
            <person name="Ni X."/>
            <person name="Tian J."/>
            <person name="Zhou Y."/>
            <person name="Sheng Y."/>
            <person name="Liu T."/>
            <person name="Pan Y."/>
            <person name="Xia L."/>
            <person name="Li J."/>
            <person name="Zhao F."/>
            <person name="Cao W."/>
        </authorList>
    </citation>
    <scope>NUCLEOTIDE SEQUENCE</scope>
    <source>
        <strain evidence="12">Rmic-2018</strain>
        <tissue evidence="12">Larvae</tissue>
    </source>
</reference>
<dbReference type="GO" id="GO:0022857">
    <property type="term" value="F:transmembrane transporter activity"/>
    <property type="evidence" value="ECO:0007669"/>
    <property type="project" value="InterPro"/>
</dbReference>
<dbReference type="SUPFAM" id="SSF103473">
    <property type="entry name" value="MFS general substrate transporter"/>
    <property type="match status" value="1"/>
</dbReference>
<feature type="transmembrane region" description="Helical" evidence="10">
    <location>
        <begin position="409"/>
        <end position="431"/>
    </location>
</feature>
<dbReference type="OrthoDB" id="6339427at2759"/>
<dbReference type="PROSITE" id="PS00216">
    <property type="entry name" value="SUGAR_TRANSPORT_1"/>
    <property type="match status" value="1"/>
</dbReference>
<dbReference type="PRINTS" id="PR00171">
    <property type="entry name" value="SUGRTRNSPORT"/>
</dbReference>
<evidence type="ECO:0000313" key="13">
    <source>
        <dbReference type="Proteomes" id="UP000821866"/>
    </source>
</evidence>
<dbReference type="VEuPathDB" id="VectorBase:LOC119172732"/>
<evidence type="ECO:0000256" key="1">
    <source>
        <dbReference type="ARBA" id="ARBA00004651"/>
    </source>
</evidence>
<feature type="transmembrane region" description="Helical" evidence="10">
    <location>
        <begin position="163"/>
        <end position="185"/>
    </location>
</feature>
<keyword evidence="2 8" id="KW-0813">Transport</keyword>
<evidence type="ECO:0000256" key="9">
    <source>
        <dbReference type="SAM" id="MobiDB-lite"/>
    </source>
</evidence>
<dbReference type="NCBIfam" id="TIGR00879">
    <property type="entry name" value="SP"/>
    <property type="match status" value="1"/>
</dbReference>
<dbReference type="InterPro" id="IPR003663">
    <property type="entry name" value="Sugar/inositol_transpt"/>
</dbReference>
<dbReference type="InterPro" id="IPR050549">
    <property type="entry name" value="MFS_Trehalose_Transporter"/>
</dbReference>
<dbReference type="AlphaFoldDB" id="A0A9J6DPI4"/>
<feature type="transmembrane region" description="Helical" evidence="10">
    <location>
        <begin position="308"/>
        <end position="330"/>
    </location>
</feature>